<sequence length="283" mass="29929">MSTGSRAHTDTHWTEACAALQQAGTPHVLLTLLDTRGSTPRAAGTKMVVAANTSWGSIGGGNLEFRAMAIAGEMLAAGSDAQRIEDFPLGAKLGQCCGGHTQVLFECFAGTQLQVALFGAGHVGRALATILGGLPCRVHWFDSRQAEFPGQVAANIRVCVSDSPLQDLEGLPAGTFYLIMTHEHPLDYALAERALARSDAGYIGLIGSRTKWRRFQLRLAHRGYTESQTAQIHCPVGLREVPGKYPMEVAVSIAGQVIAAYHAGARSDDAAVPSVLTPQGEAP</sequence>
<dbReference type="Gene3D" id="3.40.50.720">
    <property type="entry name" value="NAD(P)-binding Rossmann-like Domain"/>
    <property type="match status" value="1"/>
</dbReference>
<accession>A0A4R2KUV9</accession>
<dbReference type="InterPro" id="IPR027051">
    <property type="entry name" value="XdhC_Rossmann_dom"/>
</dbReference>
<evidence type="ECO:0000313" key="4">
    <source>
        <dbReference type="Proteomes" id="UP000294980"/>
    </source>
</evidence>
<feature type="domain" description="XdhC- CoxI" evidence="1">
    <location>
        <begin position="21"/>
        <end position="80"/>
    </location>
</feature>
<evidence type="ECO:0000259" key="1">
    <source>
        <dbReference type="Pfam" id="PF02625"/>
    </source>
</evidence>
<proteinExistence type="predicted"/>
<dbReference type="PANTHER" id="PTHR30388:SF6">
    <property type="entry name" value="XANTHINE DEHYDROGENASE SUBUNIT A-RELATED"/>
    <property type="match status" value="1"/>
</dbReference>
<dbReference type="InterPro" id="IPR036291">
    <property type="entry name" value="NAD(P)-bd_dom_sf"/>
</dbReference>
<dbReference type="InterPro" id="IPR014308">
    <property type="entry name" value="Xanthine_DH_XdhC"/>
</dbReference>
<dbReference type="PANTHER" id="PTHR30388">
    <property type="entry name" value="ALDEHYDE OXIDOREDUCTASE MOLYBDENUM COFACTOR ASSEMBLY PROTEIN"/>
    <property type="match status" value="1"/>
</dbReference>
<name>A0A4R2KUV9_9GAMM</name>
<dbReference type="InterPro" id="IPR003777">
    <property type="entry name" value="XdhC_CoxI"/>
</dbReference>
<dbReference type="SUPFAM" id="SSF51735">
    <property type="entry name" value="NAD(P)-binding Rossmann-fold domains"/>
    <property type="match status" value="1"/>
</dbReference>
<feature type="domain" description="XdhC Rossmann" evidence="2">
    <location>
        <begin position="116"/>
        <end position="257"/>
    </location>
</feature>
<gene>
    <name evidence="3" type="ORF">EV688_10154</name>
</gene>
<evidence type="ECO:0000313" key="3">
    <source>
        <dbReference type="EMBL" id="TCO78241.1"/>
    </source>
</evidence>
<protein>
    <submittedName>
        <fullName evidence="3">Molybdenum cofactor sulfurylase</fullName>
    </submittedName>
</protein>
<dbReference type="RefSeq" id="WP_117316235.1">
    <property type="nucleotide sequence ID" value="NZ_QQSW01000006.1"/>
</dbReference>
<dbReference type="InterPro" id="IPR052698">
    <property type="entry name" value="MoCofactor_Util/Proc"/>
</dbReference>
<dbReference type="Pfam" id="PF02625">
    <property type="entry name" value="XdhC_CoxI"/>
    <property type="match status" value="1"/>
</dbReference>
<dbReference type="Pfam" id="PF13478">
    <property type="entry name" value="XdhC_C"/>
    <property type="match status" value="1"/>
</dbReference>
<dbReference type="AlphaFoldDB" id="A0A4R2KUV9"/>
<dbReference type="OrthoDB" id="61481at2"/>
<dbReference type="EMBL" id="SLWX01000001">
    <property type="protein sequence ID" value="TCO78241.1"/>
    <property type="molecule type" value="Genomic_DNA"/>
</dbReference>
<keyword evidence="4" id="KW-1185">Reference proteome</keyword>
<dbReference type="Proteomes" id="UP000294980">
    <property type="component" value="Unassembled WGS sequence"/>
</dbReference>
<dbReference type="NCBIfam" id="TIGR02964">
    <property type="entry name" value="xanthine_xdhC"/>
    <property type="match status" value="1"/>
</dbReference>
<reference evidence="3 4" key="1">
    <citation type="submission" date="2019-03" db="EMBL/GenBank/DDBJ databases">
        <title>Genomic Encyclopedia of Type Strains, Phase IV (KMG-IV): sequencing the most valuable type-strain genomes for metagenomic binning, comparative biology and taxonomic classification.</title>
        <authorList>
            <person name="Goeker M."/>
        </authorList>
    </citation>
    <scope>NUCLEOTIDE SEQUENCE [LARGE SCALE GENOMIC DNA]</scope>
    <source>
        <strain evidence="3 4">DSM 23344</strain>
    </source>
</reference>
<evidence type="ECO:0000259" key="2">
    <source>
        <dbReference type="Pfam" id="PF13478"/>
    </source>
</evidence>
<organism evidence="3 4">
    <name type="scientific">Chromatocurvus halotolerans</name>
    <dbReference type="NCBI Taxonomy" id="1132028"/>
    <lineage>
        <taxon>Bacteria</taxon>
        <taxon>Pseudomonadati</taxon>
        <taxon>Pseudomonadota</taxon>
        <taxon>Gammaproteobacteria</taxon>
        <taxon>Cellvibrionales</taxon>
        <taxon>Halieaceae</taxon>
        <taxon>Chromatocurvus</taxon>
    </lineage>
</organism>
<comment type="caution">
    <text evidence="3">The sequence shown here is derived from an EMBL/GenBank/DDBJ whole genome shotgun (WGS) entry which is preliminary data.</text>
</comment>